<evidence type="ECO:0000256" key="5">
    <source>
        <dbReference type="ARBA" id="ARBA00022729"/>
    </source>
</evidence>
<dbReference type="PROSITE" id="PS51485">
    <property type="entry name" value="PHYTOCYANIN"/>
    <property type="match status" value="1"/>
</dbReference>
<dbReference type="Proteomes" id="UP001603857">
    <property type="component" value="Unassembled WGS sequence"/>
</dbReference>
<protein>
    <recommendedName>
        <fullName evidence="13">Phytocyanin domain-containing protein</fullName>
    </recommendedName>
</protein>
<dbReference type="GO" id="GO:0016020">
    <property type="term" value="C:membrane"/>
    <property type="evidence" value="ECO:0007669"/>
    <property type="project" value="UniProtKB-SubCell"/>
</dbReference>
<dbReference type="Pfam" id="PF02298">
    <property type="entry name" value="Cu_bind_like"/>
    <property type="match status" value="1"/>
</dbReference>
<keyword evidence="10" id="KW-1015">Disulfide bond</keyword>
<dbReference type="Gene3D" id="2.60.40.420">
    <property type="entry name" value="Cupredoxins - blue copper proteins"/>
    <property type="match status" value="1"/>
</dbReference>
<sequence length="129" mass="14836">MGLHVFQCFGIVMFCFCLTTSLILLYAKGEVYFVGDDSYGWDEFFDFNDWSYEKEFHAGDILVFKYESSLHNVLQVNSTAYENCIKNSYTHRFTSGNDSVILEEGRAWFICGVGDHCENGQKLHILVTP</sequence>
<feature type="domain" description="Phytocyanin" evidence="13">
    <location>
        <begin position="30"/>
        <end position="129"/>
    </location>
</feature>
<evidence type="ECO:0000256" key="10">
    <source>
        <dbReference type="ARBA" id="ARBA00023157"/>
    </source>
</evidence>
<dbReference type="SUPFAM" id="SSF49503">
    <property type="entry name" value="Cupredoxins"/>
    <property type="match status" value="1"/>
</dbReference>
<keyword evidence="4" id="KW-0479">Metal-binding</keyword>
<dbReference type="InterPro" id="IPR008972">
    <property type="entry name" value="Cupredoxin"/>
</dbReference>
<proteinExistence type="predicted"/>
<organism evidence="14 15">
    <name type="scientific">Flemingia macrophylla</name>
    <dbReference type="NCBI Taxonomy" id="520843"/>
    <lineage>
        <taxon>Eukaryota</taxon>
        <taxon>Viridiplantae</taxon>
        <taxon>Streptophyta</taxon>
        <taxon>Embryophyta</taxon>
        <taxon>Tracheophyta</taxon>
        <taxon>Spermatophyta</taxon>
        <taxon>Magnoliopsida</taxon>
        <taxon>eudicotyledons</taxon>
        <taxon>Gunneridae</taxon>
        <taxon>Pentapetalae</taxon>
        <taxon>rosids</taxon>
        <taxon>fabids</taxon>
        <taxon>Fabales</taxon>
        <taxon>Fabaceae</taxon>
        <taxon>Papilionoideae</taxon>
        <taxon>50 kb inversion clade</taxon>
        <taxon>NPAAA clade</taxon>
        <taxon>indigoferoid/millettioid clade</taxon>
        <taxon>Phaseoleae</taxon>
        <taxon>Flemingia</taxon>
    </lineage>
</organism>
<dbReference type="GO" id="GO:0009610">
    <property type="term" value="P:response to symbiotic fungus"/>
    <property type="evidence" value="ECO:0007669"/>
    <property type="project" value="UniProtKB-ARBA"/>
</dbReference>
<evidence type="ECO:0000313" key="14">
    <source>
        <dbReference type="EMBL" id="KAL2334335.1"/>
    </source>
</evidence>
<comment type="subcellular location">
    <subcellularLocation>
        <location evidence="1">Membrane</location>
        <topology evidence="1">Single-pass type I membrane protein</topology>
    </subcellularLocation>
</comment>
<evidence type="ECO:0000256" key="11">
    <source>
        <dbReference type="ARBA" id="ARBA00023180"/>
    </source>
</evidence>
<keyword evidence="2" id="KW-0813">Transport</keyword>
<dbReference type="PANTHER" id="PTHR33021:SF171">
    <property type="entry name" value="BLUE COPPER-BINDING PROTEIN-LIKE"/>
    <property type="match status" value="1"/>
</dbReference>
<evidence type="ECO:0000256" key="2">
    <source>
        <dbReference type="ARBA" id="ARBA00022448"/>
    </source>
</evidence>
<evidence type="ECO:0000256" key="8">
    <source>
        <dbReference type="ARBA" id="ARBA00023008"/>
    </source>
</evidence>
<feature type="transmembrane region" description="Helical" evidence="12">
    <location>
        <begin position="6"/>
        <end position="27"/>
    </location>
</feature>
<keyword evidence="6" id="KW-0249">Electron transport</keyword>
<keyword evidence="8" id="KW-0186">Copper</keyword>
<dbReference type="InterPro" id="IPR003245">
    <property type="entry name" value="Phytocyanin_dom"/>
</dbReference>
<reference evidence="14 15" key="1">
    <citation type="submission" date="2024-08" db="EMBL/GenBank/DDBJ databases">
        <title>Insights into the chromosomal genome structure of Flemingia macrophylla.</title>
        <authorList>
            <person name="Ding Y."/>
            <person name="Zhao Y."/>
            <person name="Bi W."/>
            <person name="Wu M."/>
            <person name="Zhao G."/>
            <person name="Gong Y."/>
            <person name="Li W."/>
            <person name="Zhang P."/>
        </authorList>
    </citation>
    <scope>NUCLEOTIDE SEQUENCE [LARGE SCALE GENOMIC DNA]</scope>
    <source>
        <strain evidence="14">DYQJB</strain>
        <tissue evidence="14">Leaf</tissue>
    </source>
</reference>
<dbReference type="EMBL" id="JBGMDY010000005">
    <property type="protein sequence ID" value="KAL2334335.1"/>
    <property type="molecule type" value="Genomic_DNA"/>
</dbReference>
<dbReference type="CDD" id="cd04216">
    <property type="entry name" value="Phytocyanin"/>
    <property type="match status" value="1"/>
</dbReference>
<evidence type="ECO:0000256" key="9">
    <source>
        <dbReference type="ARBA" id="ARBA00023136"/>
    </source>
</evidence>
<evidence type="ECO:0000256" key="7">
    <source>
        <dbReference type="ARBA" id="ARBA00022989"/>
    </source>
</evidence>
<evidence type="ECO:0000256" key="6">
    <source>
        <dbReference type="ARBA" id="ARBA00022982"/>
    </source>
</evidence>
<evidence type="ECO:0000256" key="4">
    <source>
        <dbReference type="ARBA" id="ARBA00022723"/>
    </source>
</evidence>
<keyword evidence="11" id="KW-0325">Glycoprotein</keyword>
<accession>A0ABD1MEU7</accession>
<name>A0ABD1MEU7_9FABA</name>
<dbReference type="InterPro" id="IPR039391">
    <property type="entry name" value="Phytocyanin-like"/>
</dbReference>
<dbReference type="PANTHER" id="PTHR33021">
    <property type="entry name" value="BLUE COPPER PROTEIN"/>
    <property type="match status" value="1"/>
</dbReference>
<evidence type="ECO:0000256" key="1">
    <source>
        <dbReference type="ARBA" id="ARBA00004479"/>
    </source>
</evidence>
<dbReference type="AlphaFoldDB" id="A0ABD1MEU7"/>
<keyword evidence="9 12" id="KW-0472">Membrane</keyword>
<evidence type="ECO:0000256" key="3">
    <source>
        <dbReference type="ARBA" id="ARBA00022692"/>
    </source>
</evidence>
<gene>
    <name evidence="14" type="ORF">Fmac_015548</name>
</gene>
<keyword evidence="15" id="KW-1185">Reference proteome</keyword>
<comment type="caution">
    <text evidence="14">The sequence shown here is derived from an EMBL/GenBank/DDBJ whole genome shotgun (WGS) entry which is preliminary data.</text>
</comment>
<dbReference type="GO" id="GO:0046872">
    <property type="term" value="F:metal ion binding"/>
    <property type="evidence" value="ECO:0007669"/>
    <property type="project" value="UniProtKB-KW"/>
</dbReference>
<keyword evidence="3 12" id="KW-0812">Transmembrane</keyword>
<dbReference type="FunFam" id="2.60.40.420:FF:000067">
    <property type="entry name" value="Cupredoxin superfamily protein"/>
    <property type="match status" value="1"/>
</dbReference>
<keyword evidence="5" id="KW-0732">Signal</keyword>
<evidence type="ECO:0000256" key="12">
    <source>
        <dbReference type="SAM" id="Phobius"/>
    </source>
</evidence>
<evidence type="ECO:0000259" key="13">
    <source>
        <dbReference type="PROSITE" id="PS51485"/>
    </source>
</evidence>
<evidence type="ECO:0000313" key="15">
    <source>
        <dbReference type="Proteomes" id="UP001603857"/>
    </source>
</evidence>
<keyword evidence="7 12" id="KW-1133">Transmembrane helix</keyword>